<dbReference type="Proteomes" id="UP001215280">
    <property type="component" value="Unassembled WGS sequence"/>
</dbReference>
<comment type="subcellular location">
    <subcellularLocation>
        <location evidence="1">Secreted</location>
    </subcellularLocation>
</comment>
<feature type="transmembrane region" description="Helical" evidence="5">
    <location>
        <begin position="208"/>
        <end position="229"/>
    </location>
</feature>
<protein>
    <recommendedName>
        <fullName evidence="6">CFEM domain-containing protein</fullName>
    </recommendedName>
</protein>
<organism evidence="7 8">
    <name type="scientific">Mycena maculata</name>
    <dbReference type="NCBI Taxonomy" id="230809"/>
    <lineage>
        <taxon>Eukaryota</taxon>
        <taxon>Fungi</taxon>
        <taxon>Dikarya</taxon>
        <taxon>Basidiomycota</taxon>
        <taxon>Agaricomycotina</taxon>
        <taxon>Agaricomycetes</taxon>
        <taxon>Agaricomycetidae</taxon>
        <taxon>Agaricales</taxon>
        <taxon>Marasmiineae</taxon>
        <taxon>Mycenaceae</taxon>
        <taxon>Mycena</taxon>
    </lineage>
</organism>
<evidence type="ECO:0000259" key="6">
    <source>
        <dbReference type="PROSITE" id="PS52012"/>
    </source>
</evidence>
<evidence type="ECO:0000256" key="2">
    <source>
        <dbReference type="ARBA" id="ARBA00022525"/>
    </source>
</evidence>
<evidence type="ECO:0000313" key="7">
    <source>
        <dbReference type="EMBL" id="KAJ7782414.1"/>
    </source>
</evidence>
<dbReference type="InterPro" id="IPR008427">
    <property type="entry name" value="Extracellular_membr_CFEM_dom"/>
</dbReference>
<dbReference type="Pfam" id="PF05730">
    <property type="entry name" value="CFEM"/>
    <property type="match status" value="1"/>
</dbReference>
<name>A0AAD7KBH4_9AGAR</name>
<keyword evidence="2" id="KW-0964">Secreted</keyword>
<dbReference type="GO" id="GO:0005576">
    <property type="term" value="C:extracellular region"/>
    <property type="evidence" value="ECO:0007669"/>
    <property type="project" value="UniProtKB-SubCell"/>
</dbReference>
<sequence length="230" mass="22651">MAGRYGPSWSLLCCRALTKASISGPKGETKSETHRCCRSCPLLSPAHHIKKRSPWLDNILPHLPSFLSSSSSTSTLMFAFTTLAAAAVLFSVNVATAQNGGLSAQQQCLATCSVAAVNATDCNAQDTACLCASSAYATNVTQCATSTSASGCGVTADDVKGLLAQGCAGVASASGSGSGIAASGSPSSTASGSNAASSQSGKSNSAGFSAASTGVAAVSAFGLFVFALLV</sequence>
<dbReference type="EMBL" id="JARJLG010000003">
    <property type="protein sequence ID" value="KAJ7782414.1"/>
    <property type="molecule type" value="Genomic_DNA"/>
</dbReference>
<evidence type="ECO:0000256" key="1">
    <source>
        <dbReference type="ARBA" id="ARBA00004613"/>
    </source>
</evidence>
<evidence type="ECO:0000256" key="4">
    <source>
        <dbReference type="ARBA" id="ARBA00023157"/>
    </source>
</evidence>
<keyword evidence="5" id="KW-0812">Transmembrane</keyword>
<evidence type="ECO:0000313" key="8">
    <source>
        <dbReference type="Proteomes" id="UP001215280"/>
    </source>
</evidence>
<reference evidence="7" key="1">
    <citation type="submission" date="2023-03" db="EMBL/GenBank/DDBJ databases">
        <title>Massive genome expansion in bonnet fungi (Mycena s.s.) driven by repeated elements and novel gene families across ecological guilds.</title>
        <authorList>
            <consortium name="Lawrence Berkeley National Laboratory"/>
            <person name="Harder C.B."/>
            <person name="Miyauchi S."/>
            <person name="Viragh M."/>
            <person name="Kuo A."/>
            <person name="Thoen E."/>
            <person name="Andreopoulos B."/>
            <person name="Lu D."/>
            <person name="Skrede I."/>
            <person name="Drula E."/>
            <person name="Henrissat B."/>
            <person name="Morin E."/>
            <person name="Kohler A."/>
            <person name="Barry K."/>
            <person name="LaButti K."/>
            <person name="Morin E."/>
            <person name="Salamov A."/>
            <person name="Lipzen A."/>
            <person name="Mereny Z."/>
            <person name="Hegedus B."/>
            <person name="Baldrian P."/>
            <person name="Stursova M."/>
            <person name="Weitz H."/>
            <person name="Taylor A."/>
            <person name="Grigoriev I.V."/>
            <person name="Nagy L.G."/>
            <person name="Martin F."/>
            <person name="Kauserud H."/>
        </authorList>
    </citation>
    <scope>NUCLEOTIDE SEQUENCE</scope>
    <source>
        <strain evidence="7">CBHHK188m</strain>
    </source>
</reference>
<keyword evidence="3" id="KW-0732">Signal</keyword>
<keyword evidence="5" id="KW-1133">Transmembrane helix</keyword>
<gene>
    <name evidence="7" type="ORF">DFH07DRAFT_322842</name>
</gene>
<dbReference type="AlphaFoldDB" id="A0AAD7KBH4"/>
<keyword evidence="4" id="KW-1015">Disulfide bond</keyword>
<evidence type="ECO:0000256" key="5">
    <source>
        <dbReference type="SAM" id="Phobius"/>
    </source>
</evidence>
<feature type="domain" description="CFEM" evidence="6">
    <location>
        <begin position="80"/>
        <end position="200"/>
    </location>
</feature>
<keyword evidence="5" id="KW-0472">Membrane</keyword>
<comment type="caution">
    <text evidence="7">The sequence shown here is derived from an EMBL/GenBank/DDBJ whole genome shotgun (WGS) entry which is preliminary data.</text>
</comment>
<dbReference type="PROSITE" id="PS52012">
    <property type="entry name" value="CFEM"/>
    <property type="match status" value="1"/>
</dbReference>
<accession>A0AAD7KBH4</accession>
<proteinExistence type="predicted"/>
<keyword evidence="8" id="KW-1185">Reference proteome</keyword>
<feature type="transmembrane region" description="Helical" evidence="5">
    <location>
        <begin position="76"/>
        <end position="96"/>
    </location>
</feature>
<evidence type="ECO:0000256" key="3">
    <source>
        <dbReference type="ARBA" id="ARBA00022729"/>
    </source>
</evidence>